<name>A0A495A1A0_9BACI</name>
<proteinExistence type="predicted"/>
<dbReference type="AlphaFoldDB" id="A0A495A1A0"/>
<accession>A0A495A1A0</accession>
<reference evidence="1 2" key="1">
    <citation type="journal article" date="2016" name="Int. J. Syst. Evol. Microbiol.">
        <title>Oceanobacillus halophilus sp. nov., a novel moderately halophilic bacterium from a hypersaline lake.</title>
        <authorList>
            <person name="Amoozegar M.A."/>
            <person name="Bagheri M."/>
            <person name="Makhdoumi A."/>
            <person name="Nikou M.M."/>
            <person name="Fazeli S.A.S."/>
            <person name="Schumann P."/>
            <person name="Sproer C."/>
            <person name="Sanchez-Porro C."/>
            <person name="Ventosa A."/>
        </authorList>
    </citation>
    <scope>NUCLEOTIDE SEQUENCE [LARGE SCALE GENOMIC DNA]</scope>
    <source>
        <strain evidence="1 2">DSM 23996</strain>
    </source>
</reference>
<protein>
    <submittedName>
        <fullName evidence="1">Uncharacterized protein</fullName>
    </submittedName>
</protein>
<keyword evidence="2" id="KW-1185">Reference proteome</keyword>
<dbReference type="Proteomes" id="UP000269301">
    <property type="component" value="Unassembled WGS sequence"/>
</dbReference>
<evidence type="ECO:0000313" key="1">
    <source>
        <dbReference type="EMBL" id="RKQ33238.1"/>
    </source>
</evidence>
<comment type="caution">
    <text evidence="1">The sequence shown here is derived from an EMBL/GenBank/DDBJ whole genome shotgun (WGS) entry which is preliminary data.</text>
</comment>
<sequence>MKEVGIIAILLVTSIFLGVFAIMNNDDGTKASDVVNKEKEEVYNGGKTAEQDQATNELAAKVGLAIGKKGYSSSFGGIEPEILPNNIIELNFLVGEDLMNNENSKQEVQEIAKKVIERNNYDVDSYQINFIKMDIDNDGVK</sequence>
<dbReference type="RefSeq" id="WP_121204400.1">
    <property type="nucleotide sequence ID" value="NZ_RBZP01000007.1"/>
</dbReference>
<evidence type="ECO:0000313" key="2">
    <source>
        <dbReference type="Proteomes" id="UP000269301"/>
    </source>
</evidence>
<organism evidence="1 2">
    <name type="scientific">Oceanobacillus halophilus</name>
    <dbReference type="NCBI Taxonomy" id="930130"/>
    <lineage>
        <taxon>Bacteria</taxon>
        <taxon>Bacillati</taxon>
        <taxon>Bacillota</taxon>
        <taxon>Bacilli</taxon>
        <taxon>Bacillales</taxon>
        <taxon>Bacillaceae</taxon>
        <taxon>Oceanobacillus</taxon>
    </lineage>
</organism>
<gene>
    <name evidence="1" type="ORF">D8M06_10710</name>
</gene>
<dbReference type="EMBL" id="RBZP01000007">
    <property type="protein sequence ID" value="RKQ33238.1"/>
    <property type="molecule type" value="Genomic_DNA"/>
</dbReference>